<dbReference type="PANTHER" id="PTHR30629:SF2">
    <property type="entry name" value="PROPHAGE INTEGRASE INTS-RELATED"/>
    <property type="match status" value="1"/>
</dbReference>
<evidence type="ECO:0000256" key="2">
    <source>
        <dbReference type="ARBA" id="ARBA00022908"/>
    </source>
</evidence>
<evidence type="ECO:0000259" key="7">
    <source>
        <dbReference type="PROSITE" id="PS51900"/>
    </source>
</evidence>
<comment type="similarity">
    <text evidence="1">Belongs to the 'phage' integrase family.</text>
</comment>
<organism evidence="8 9">
    <name type="scientific">Stutzerimonas stutzeri</name>
    <name type="common">Pseudomonas stutzeri</name>
    <dbReference type="NCBI Taxonomy" id="316"/>
    <lineage>
        <taxon>Bacteria</taxon>
        <taxon>Pseudomonadati</taxon>
        <taxon>Pseudomonadota</taxon>
        <taxon>Gammaproteobacteria</taxon>
        <taxon>Pseudomonadales</taxon>
        <taxon>Pseudomonadaceae</taxon>
        <taxon>Stutzerimonas</taxon>
    </lineage>
</organism>
<evidence type="ECO:0000256" key="4">
    <source>
        <dbReference type="ARBA" id="ARBA00023172"/>
    </source>
</evidence>
<evidence type="ECO:0000256" key="3">
    <source>
        <dbReference type="ARBA" id="ARBA00023125"/>
    </source>
</evidence>
<keyword evidence="3 5" id="KW-0238">DNA-binding</keyword>
<dbReference type="AlphaFoldDB" id="A0A427FXI1"/>
<dbReference type="PANTHER" id="PTHR30629">
    <property type="entry name" value="PROPHAGE INTEGRASE"/>
    <property type="match status" value="1"/>
</dbReference>
<dbReference type="PROSITE" id="PS51898">
    <property type="entry name" value="TYR_RECOMBINASE"/>
    <property type="match status" value="1"/>
</dbReference>
<dbReference type="Gene3D" id="3.30.160.390">
    <property type="entry name" value="Integrase, DNA-binding domain"/>
    <property type="match status" value="1"/>
</dbReference>
<gene>
    <name evidence="8" type="ORF">N7335_21625</name>
</gene>
<dbReference type="Pfam" id="PF13356">
    <property type="entry name" value="Arm-DNA-bind_3"/>
    <property type="match status" value="1"/>
</dbReference>
<dbReference type="EMBL" id="JAODZE010000039">
    <property type="protein sequence ID" value="MDH0148993.1"/>
    <property type="molecule type" value="Genomic_DNA"/>
</dbReference>
<dbReference type="SUPFAM" id="SSF56349">
    <property type="entry name" value="DNA breaking-rejoining enzymes"/>
    <property type="match status" value="1"/>
</dbReference>
<dbReference type="Gene3D" id="1.10.443.10">
    <property type="entry name" value="Intergrase catalytic core"/>
    <property type="match status" value="1"/>
</dbReference>
<evidence type="ECO:0000313" key="9">
    <source>
        <dbReference type="Proteomes" id="UP001158076"/>
    </source>
</evidence>
<feature type="domain" description="Core-binding (CB)" evidence="7">
    <location>
        <begin position="103"/>
        <end position="186"/>
    </location>
</feature>
<dbReference type="Pfam" id="PF00589">
    <property type="entry name" value="Phage_integrase"/>
    <property type="match status" value="1"/>
</dbReference>
<dbReference type="InterPro" id="IPR011010">
    <property type="entry name" value="DNA_brk_join_enz"/>
</dbReference>
<dbReference type="InterPro" id="IPR025166">
    <property type="entry name" value="Integrase_DNA_bind_dom"/>
</dbReference>
<dbReference type="GO" id="GO:0003677">
    <property type="term" value="F:DNA binding"/>
    <property type="evidence" value="ECO:0007669"/>
    <property type="project" value="UniProtKB-UniRule"/>
</dbReference>
<feature type="domain" description="Tyr recombinase" evidence="6">
    <location>
        <begin position="206"/>
        <end position="429"/>
    </location>
</feature>
<dbReference type="CDD" id="cd00796">
    <property type="entry name" value="INT_Rci_Hp1_C"/>
    <property type="match status" value="1"/>
</dbReference>
<evidence type="ECO:0000259" key="6">
    <source>
        <dbReference type="PROSITE" id="PS51898"/>
    </source>
</evidence>
<protein>
    <submittedName>
        <fullName evidence="8">Integrase arm-type DNA-binding domain-containing protein</fullName>
    </submittedName>
</protein>
<name>A0A427FXI1_STUST</name>
<dbReference type="Proteomes" id="UP001158076">
    <property type="component" value="Unassembled WGS sequence"/>
</dbReference>
<dbReference type="InterPro" id="IPR053876">
    <property type="entry name" value="Phage_int_M"/>
</dbReference>
<dbReference type="InterPro" id="IPR002104">
    <property type="entry name" value="Integrase_catalytic"/>
</dbReference>
<evidence type="ECO:0000256" key="5">
    <source>
        <dbReference type="PROSITE-ProRule" id="PRU01248"/>
    </source>
</evidence>
<dbReference type="GO" id="GO:0006310">
    <property type="term" value="P:DNA recombination"/>
    <property type="evidence" value="ECO:0007669"/>
    <property type="project" value="UniProtKB-KW"/>
</dbReference>
<dbReference type="InterPro" id="IPR013762">
    <property type="entry name" value="Integrase-like_cat_sf"/>
</dbReference>
<proteinExistence type="inferred from homology"/>
<dbReference type="InterPro" id="IPR010998">
    <property type="entry name" value="Integrase_recombinase_N"/>
</dbReference>
<reference evidence="8" key="1">
    <citation type="submission" date="2022-09" db="EMBL/GenBank/DDBJ databases">
        <title>Intensive care unit water sources are persistently colonized with multi-drug resistant bacteria and are the site of extensive horizontal gene transfer of antibiotic resistance genes.</title>
        <authorList>
            <person name="Diorio-Toth L."/>
        </authorList>
    </citation>
    <scope>NUCLEOTIDE SEQUENCE</scope>
    <source>
        <strain evidence="8">GD04147</strain>
    </source>
</reference>
<dbReference type="GO" id="GO:0015074">
    <property type="term" value="P:DNA integration"/>
    <property type="evidence" value="ECO:0007669"/>
    <property type="project" value="UniProtKB-KW"/>
</dbReference>
<dbReference type="RefSeq" id="WP_014596258.1">
    <property type="nucleotide sequence ID" value="NZ_BCAJ01000024.1"/>
</dbReference>
<dbReference type="Gene3D" id="1.10.150.130">
    <property type="match status" value="1"/>
</dbReference>
<accession>A0A427FXI1</accession>
<dbReference type="InterPro" id="IPR044068">
    <property type="entry name" value="CB"/>
</dbReference>
<comment type="caution">
    <text evidence="8">The sequence shown here is derived from an EMBL/GenBank/DDBJ whole genome shotgun (WGS) entry which is preliminary data.</text>
</comment>
<keyword evidence="2" id="KW-0229">DNA integration</keyword>
<evidence type="ECO:0000313" key="8">
    <source>
        <dbReference type="EMBL" id="MDH0148993.1"/>
    </source>
</evidence>
<evidence type="ECO:0000256" key="1">
    <source>
        <dbReference type="ARBA" id="ARBA00008857"/>
    </source>
</evidence>
<dbReference type="InterPro" id="IPR050808">
    <property type="entry name" value="Phage_Integrase"/>
</dbReference>
<sequence>MTGATHIAFSKERLLALPPPEAGKRATYHDTKIQGLQLRVSPSGVKTFSLYRRMKGGQPERVTLGRFPAMTVEQARKHASAVNAEIEAGGNPAAARRAIRVEQSFGEVFDDFLKKKRKRDGTPLGERTKRDYSDVLRLYLEPIKARKLSQITRADIKAIHAKVTKRSAAQADRALAVVSSVFSYAADMELFEGTSPASRIQKNHAPSRDRFAQGVELPYLFEAIGESSLSDFFLLALLTGARRSNVQAMAWRDLDLEAHVWRIGMTKNGTPQNVTLSPEAVSVLRARKQTSSASAFVFPGDGKTGHLVEPKKAWAAILRRASMRRLLDRMEELGKLTAEERQQANAEVIVAAAAAEERYRGIADTLNIDPALYDMTDLRIHDLRRTLGSWQAKTGASLSIIGKSLNHKTHQATAIYARLDLDPVRQSVNTATQAMLAAAGMKQAASVGEATESQRWEALNHHSGNEE</sequence>
<dbReference type="PROSITE" id="PS51900">
    <property type="entry name" value="CB"/>
    <property type="match status" value="1"/>
</dbReference>
<dbReference type="InterPro" id="IPR038488">
    <property type="entry name" value="Integrase_DNA-bd_sf"/>
</dbReference>
<dbReference type="Pfam" id="PF22022">
    <property type="entry name" value="Phage_int_M"/>
    <property type="match status" value="1"/>
</dbReference>
<keyword evidence="4" id="KW-0233">DNA recombination</keyword>